<dbReference type="EMBL" id="NCKV01000666">
    <property type="protein sequence ID" value="RWS30040.1"/>
    <property type="molecule type" value="Genomic_DNA"/>
</dbReference>
<feature type="transmembrane region" description="Helical" evidence="1">
    <location>
        <begin position="55"/>
        <end position="71"/>
    </location>
</feature>
<keyword evidence="1" id="KW-1133">Transmembrane helix</keyword>
<keyword evidence="4" id="KW-1185">Reference proteome</keyword>
<keyword evidence="1" id="KW-0472">Membrane</keyword>
<dbReference type="CDD" id="cd07987">
    <property type="entry name" value="LPLAT_MGAT-like"/>
    <property type="match status" value="1"/>
</dbReference>
<dbReference type="InterPro" id="IPR002123">
    <property type="entry name" value="Plipid/glycerol_acylTrfase"/>
</dbReference>
<dbReference type="Pfam" id="PF01553">
    <property type="entry name" value="Acyltransferase"/>
    <property type="match status" value="1"/>
</dbReference>
<dbReference type="SMART" id="SM00563">
    <property type="entry name" value="PlsC"/>
    <property type="match status" value="1"/>
</dbReference>
<dbReference type="Proteomes" id="UP000288716">
    <property type="component" value="Unassembled WGS sequence"/>
</dbReference>
<feature type="transmembrane region" description="Helical" evidence="1">
    <location>
        <begin position="83"/>
        <end position="102"/>
    </location>
</feature>
<dbReference type="GO" id="GO:0016020">
    <property type="term" value="C:membrane"/>
    <property type="evidence" value="ECO:0007669"/>
    <property type="project" value="TreeGrafter"/>
</dbReference>
<evidence type="ECO:0000259" key="2">
    <source>
        <dbReference type="SMART" id="SM00563"/>
    </source>
</evidence>
<name>A0A443SR81_9ACAR</name>
<dbReference type="PANTHER" id="PTHR22753">
    <property type="entry name" value="TRANSMEMBRANE PROTEIN 68"/>
    <property type="match status" value="1"/>
</dbReference>
<keyword evidence="1 3" id="KW-0812">Transmembrane</keyword>
<dbReference type="PANTHER" id="PTHR22753:SF14">
    <property type="entry name" value="MONOACYLGLYCEROL_DIACYLGLYCEROL O-ACYLTRANSFERASE"/>
    <property type="match status" value="1"/>
</dbReference>
<dbReference type="STRING" id="299467.A0A443SR81"/>
<evidence type="ECO:0000313" key="3">
    <source>
        <dbReference type="EMBL" id="RWS30040.1"/>
    </source>
</evidence>
<reference evidence="3 4" key="1">
    <citation type="journal article" date="2018" name="Gigascience">
        <title>Genomes of trombidid mites reveal novel predicted allergens and laterally-transferred genes associated with secondary metabolism.</title>
        <authorList>
            <person name="Dong X."/>
            <person name="Chaisiri K."/>
            <person name="Xia D."/>
            <person name="Armstrong S.D."/>
            <person name="Fang Y."/>
            <person name="Donnelly M.J."/>
            <person name="Kadowaki T."/>
            <person name="McGarry J.W."/>
            <person name="Darby A.C."/>
            <person name="Makepeace B.L."/>
        </authorList>
    </citation>
    <scope>NUCLEOTIDE SEQUENCE [LARGE SCALE GENOMIC DNA]</scope>
    <source>
        <strain evidence="3">UoL-UT</strain>
    </source>
</reference>
<organism evidence="3 4">
    <name type="scientific">Leptotrombidium deliense</name>
    <dbReference type="NCBI Taxonomy" id="299467"/>
    <lineage>
        <taxon>Eukaryota</taxon>
        <taxon>Metazoa</taxon>
        <taxon>Ecdysozoa</taxon>
        <taxon>Arthropoda</taxon>
        <taxon>Chelicerata</taxon>
        <taxon>Arachnida</taxon>
        <taxon>Acari</taxon>
        <taxon>Acariformes</taxon>
        <taxon>Trombidiformes</taxon>
        <taxon>Prostigmata</taxon>
        <taxon>Anystina</taxon>
        <taxon>Parasitengona</taxon>
        <taxon>Trombiculoidea</taxon>
        <taxon>Trombiculidae</taxon>
        <taxon>Leptotrombidium</taxon>
    </lineage>
</organism>
<accession>A0A443SR81</accession>
<evidence type="ECO:0000313" key="4">
    <source>
        <dbReference type="Proteomes" id="UP000288716"/>
    </source>
</evidence>
<feature type="transmembrane region" description="Helical" evidence="1">
    <location>
        <begin position="6"/>
        <end position="34"/>
    </location>
</feature>
<dbReference type="OrthoDB" id="44277at2759"/>
<dbReference type="SUPFAM" id="SSF69593">
    <property type="entry name" value="Glycerol-3-phosphate (1)-acyltransferase"/>
    <property type="match status" value="1"/>
</dbReference>
<gene>
    <name evidence="3" type="ORF">B4U80_01556</name>
</gene>
<comment type="caution">
    <text evidence="3">The sequence shown here is derived from an EMBL/GenBank/DDBJ whole genome shotgun (WGS) entry which is preliminary data.</text>
</comment>
<dbReference type="GO" id="GO:0016746">
    <property type="term" value="F:acyltransferase activity"/>
    <property type="evidence" value="ECO:0007669"/>
    <property type="project" value="InterPro"/>
</dbReference>
<evidence type="ECO:0000256" key="1">
    <source>
        <dbReference type="SAM" id="Phobius"/>
    </source>
</evidence>
<protein>
    <submittedName>
        <fullName evidence="3">Transmembrane protein 68-like protein</fullName>
    </submittedName>
</protein>
<proteinExistence type="predicted"/>
<feature type="domain" description="Phospholipid/glycerol acyltransferase" evidence="2">
    <location>
        <begin position="85"/>
        <end position="199"/>
    </location>
</feature>
<dbReference type="VEuPathDB" id="VectorBase:LDEU002000"/>
<dbReference type="AlphaFoldDB" id="A0A443SR81"/>
<sequence>MLIYLLSAVFTLFALPYFVLSIVGFLAPLIVFVYKFYHKILLNKETCIDYIPAKKLIAFIFTIHGYIWHSYEIVNFENIPETGAALIIYYHAALPLDYYYLISHCYLFKNRHLRTIADRFLFKIPVFNIFMDVMKASPGSVELCTQMLKEGKIVAIAPGGVREAMFSRNYNLIWNNRIGFAKVAIAAKVPIIPVFTVNIREAYRTISFGEKLFQKLYEITKFPVVPIYGGFPVKLKTVIGTPIEFESDLTAEQLAMKTAEAIKALIKEHQTIPGSIIDATLERFTVKSKNYC</sequence>